<dbReference type="Proteomes" id="UP000748108">
    <property type="component" value="Unassembled WGS sequence"/>
</dbReference>
<dbReference type="OrthoDB" id="2991180at2"/>
<evidence type="ECO:0000313" key="6">
    <source>
        <dbReference type="Proteomes" id="UP000244180"/>
    </source>
</evidence>
<dbReference type="STRING" id="1484.SA87_06425"/>
<evidence type="ECO:0000313" key="3">
    <source>
        <dbReference type="EMBL" id="OAR04100.1"/>
    </source>
</evidence>
<gene>
    <name evidence="4" type="ORF">HSCHL_2116</name>
    <name evidence="2" type="ORF">KM312_13750</name>
    <name evidence="3" type="ORF">SA87_06425</name>
</gene>
<reference evidence="2" key="3">
    <citation type="journal article" date="2021" name="Microbiology">
        <title>Metagenomic Analysis of the Microbial Community in the Underground Coal Fire Area (Kemerovo Region, Russia) Revealed Predominance of Thermophilic Members of the Phyla Deinococcus-thermus, Aquificae, and Firmicutes.</title>
        <authorList>
            <person name="Kadnikov V."/>
            <person name="Mardanov A.V."/>
            <person name="Beletsky A.V."/>
            <person name="Karnachuk O.V."/>
            <person name="Ravin N.V."/>
        </authorList>
    </citation>
    <scope>NUCLEOTIDE SEQUENCE</scope>
    <source>
        <strain evidence="2">RBS10-49</strain>
    </source>
</reference>
<keyword evidence="5" id="KW-1185">Reference proteome</keyword>
<dbReference type="InterPro" id="IPR007060">
    <property type="entry name" value="FtsL/DivIC"/>
</dbReference>
<sequence length="110" mass="12363">MARGSGSVGAVRRRRLATMLFAAFLALALGLWLRTEAKVRLVERSYADQTERLRALQAEADRLRLEKARLNDPAYVADLARTAWFWSKDGEIIIRLAKEPEPGRPAEGGR</sequence>
<evidence type="ECO:0000313" key="4">
    <source>
        <dbReference type="EMBL" id="PTQ53039.1"/>
    </source>
</evidence>
<feature type="coiled-coil region" evidence="1">
    <location>
        <begin position="39"/>
        <end position="73"/>
    </location>
</feature>
<dbReference type="EMBL" id="JAHHQF010000119">
    <property type="protein sequence ID" value="MBT9283676.1"/>
    <property type="molecule type" value="Genomic_DNA"/>
</dbReference>
<evidence type="ECO:0000313" key="5">
    <source>
        <dbReference type="Proteomes" id="UP000243024"/>
    </source>
</evidence>
<comment type="caution">
    <text evidence="3">The sequence shown here is derived from an EMBL/GenBank/DDBJ whole genome shotgun (WGS) entry which is preliminary data.</text>
</comment>
<name>A0A132N1V9_HYDSH</name>
<keyword evidence="1" id="KW-0175">Coiled coil</keyword>
<dbReference type="EMBL" id="PEBV01000017">
    <property type="protein sequence ID" value="PTQ53039.1"/>
    <property type="molecule type" value="Genomic_DNA"/>
</dbReference>
<organism evidence="3 5">
    <name type="scientific">Hydrogenibacillus schlegelii</name>
    <name type="common">Bacillus schlegelii</name>
    <dbReference type="NCBI Taxonomy" id="1484"/>
    <lineage>
        <taxon>Bacteria</taxon>
        <taxon>Bacillati</taxon>
        <taxon>Bacillota</taxon>
        <taxon>Bacilli</taxon>
        <taxon>Bacillales</taxon>
        <taxon>Bacillales Family X. Incertae Sedis</taxon>
        <taxon>Hydrogenibacillus</taxon>
    </lineage>
</organism>
<dbReference type="Pfam" id="PF04977">
    <property type="entry name" value="DivIC"/>
    <property type="match status" value="1"/>
</dbReference>
<reference evidence="3 5" key="1">
    <citation type="submission" date="2015-09" db="EMBL/GenBank/DDBJ databases">
        <title>Draft genome sequence of Hydrogenibacillus schlegelii DSM 2000.</title>
        <authorList>
            <person name="Hemp J."/>
        </authorList>
    </citation>
    <scope>NUCLEOTIDE SEQUENCE [LARGE SCALE GENOMIC DNA]</scope>
    <source>
        <strain evidence="3 5">MA 48</strain>
    </source>
</reference>
<accession>A0A132N1V9</accession>
<dbReference type="RefSeq" id="WP_066201215.1">
    <property type="nucleotide sequence ID" value="NZ_CBCSAS010000041.1"/>
</dbReference>
<dbReference type="AlphaFoldDB" id="A0A132N1V9"/>
<evidence type="ECO:0000313" key="2">
    <source>
        <dbReference type="EMBL" id="MBT9283676.1"/>
    </source>
</evidence>
<proteinExistence type="predicted"/>
<dbReference type="Proteomes" id="UP000244180">
    <property type="component" value="Unassembled WGS sequence"/>
</dbReference>
<protein>
    <submittedName>
        <fullName evidence="2">Septum formation initiator family protein</fullName>
    </submittedName>
</protein>
<dbReference type="EMBL" id="JXBB01000023">
    <property type="protein sequence ID" value="OAR04100.1"/>
    <property type="molecule type" value="Genomic_DNA"/>
</dbReference>
<evidence type="ECO:0000256" key="1">
    <source>
        <dbReference type="SAM" id="Coils"/>
    </source>
</evidence>
<dbReference type="Proteomes" id="UP000243024">
    <property type="component" value="Unassembled WGS sequence"/>
</dbReference>
<reference evidence="4 6" key="2">
    <citation type="submission" date="2017-08" db="EMBL/GenBank/DDBJ databases">
        <title>Burning lignite coal seam in the remote Altai Mountains harbors a hydrogen-driven thermophilic microbial community.</title>
        <authorList>
            <person name="Kadnikov V.V."/>
            <person name="Mardanov A.V."/>
            <person name="Ivasenko D."/>
            <person name="Beletsky A.V."/>
            <person name="Karnachuk O.V."/>
            <person name="Ravin N.V."/>
        </authorList>
    </citation>
    <scope>NUCLEOTIDE SEQUENCE [LARGE SCALE GENOMIC DNA]</scope>
    <source>
        <strain evidence="4">AL33</strain>
    </source>
</reference>